<feature type="compositionally biased region" description="Low complexity" evidence="1">
    <location>
        <begin position="1"/>
        <end position="32"/>
    </location>
</feature>
<evidence type="ECO:0000256" key="1">
    <source>
        <dbReference type="SAM" id="MobiDB-lite"/>
    </source>
</evidence>
<keyword evidence="3" id="KW-1185">Reference proteome</keyword>
<dbReference type="Proteomes" id="UP000305948">
    <property type="component" value="Unassembled WGS sequence"/>
</dbReference>
<proteinExistence type="predicted"/>
<feature type="compositionally biased region" description="Polar residues" evidence="1">
    <location>
        <begin position="82"/>
        <end position="91"/>
    </location>
</feature>
<name>A0A5C3ML30_9AGAM</name>
<organism evidence="2 3">
    <name type="scientific">Heliocybe sulcata</name>
    <dbReference type="NCBI Taxonomy" id="5364"/>
    <lineage>
        <taxon>Eukaryota</taxon>
        <taxon>Fungi</taxon>
        <taxon>Dikarya</taxon>
        <taxon>Basidiomycota</taxon>
        <taxon>Agaricomycotina</taxon>
        <taxon>Agaricomycetes</taxon>
        <taxon>Gloeophyllales</taxon>
        <taxon>Gloeophyllaceae</taxon>
        <taxon>Heliocybe</taxon>
    </lineage>
</organism>
<dbReference type="AlphaFoldDB" id="A0A5C3ML30"/>
<feature type="region of interest" description="Disordered" evidence="1">
    <location>
        <begin position="1"/>
        <end position="52"/>
    </location>
</feature>
<accession>A0A5C3ML30</accession>
<gene>
    <name evidence="2" type="ORF">OE88DRAFT_1053737</name>
</gene>
<feature type="compositionally biased region" description="Polar residues" evidence="1">
    <location>
        <begin position="118"/>
        <end position="136"/>
    </location>
</feature>
<feature type="compositionally biased region" description="Basic and acidic residues" evidence="1">
    <location>
        <begin position="95"/>
        <end position="106"/>
    </location>
</feature>
<dbReference type="EMBL" id="ML213533">
    <property type="protein sequence ID" value="TFK46102.1"/>
    <property type="molecule type" value="Genomic_DNA"/>
</dbReference>
<feature type="compositionally biased region" description="Low complexity" evidence="1">
    <location>
        <begin position="141"/>
        <end position="157"/>
    </location>
</feature>
<dbReference type="OrthoDB" id="3256438at2759"/>
<feature type="region of interest" description="Disordered" evidence="1">
    <location>
        <begin position="82"/>
        <end position="190"/>
    </location>
</feature>
<evidence type="ECO:0000313" key="2">
    <source>
        <dbReference type="EMBL" id="TFK46102.1"/>
    </source>
</evidence>
<sequence>MSCVVSSAFSLSPSLSVPVSSVRKRTSSFSTPSPKPSKVARTSTPAPARPLRRTISYAVIPDVCPDDTLYTSDVPLKLTSTRTLESSQPVINKTIRSDKEQPERKRSLTRTYSEHNLALNSSTSALQSTTFPSSTMPSHPPVSKAPAPAPATVAPPSQRTTSPLSPHPQATTSATPPRLSPRRQRGKREPDLYRVAILTRMRCSPEGQKILLMGPRLAVSILSATRELERMVAIERDRDGDVVMKQEGQGIREVSLSSSPLDQDWEMVDCGA</sequence>
<feature type="compositionally biased region" description="Polar residues" evidence="1">
    <location>
        <begin position="158"/>
        <end position="175"/>
    </location>
</feature>
<protein>
    <submittedName>
        <fullName evidence="2">Uncharacterized protein</fullName>
    </submittedName>
</protein>
<reference evidence="2 3" key="1">
    <citation type="journal article" date="2019" name="Nat. Ecol. Evol.">
        <title>Megaphylogeny resolves global patterns of mushroom evolution.</title>
        <authorList>
            <person name="Varga T."/>
            <person name="Krizsan K."/>
            <person name="Foldi C."/>
            <person name="Dima B."/>
            <person name="Sanchez-Garcia M."/>
            <person name="Sanchez-Ramirez S."/>
            <person name="Szollosi G.J."/>
            <person name="Szarkandi J.G."/>
            <person name="Papp V."/>
            <person name="Albert L."/>
            <person name="Andreopoulos W."/>
            <person name="Angelini C."/>
            <person name="Antonin V."/>
            <person name="Barry K.W."/>
            <person name="Bougher N.L."/>
            <person name="Buchanan P."/>
            <person name="Buyck B."/>
            <person name="Bense V."/>
            <person name="Catcheside P."/>
            <person name="Chovatia M."/>
            <person name="Cooper J."/>
            <person name="Damon W."/>
            <person name="Desjardin D."/>
            <person name="Finy P."/>
            <person name="Geml J."/>
            <person name="Haridas S."/>
            <person name="Hughes K."/>
            <person name="Justo A."/>
            <person name="Karasinski D."/>
            <person name="Kautmanova I."/>
            <person name="Kiss B."/>
            <person name="Kocsube S."/>
            <person name="Kotiranta H."/>
            <person name="LaButti K.M."/>
            <person name="Lechner B.E."/>
            <person name="Liimatainen K."/>
            <person name="Lipzen A."/>
            <person name="Lukacs Z."/>
            <person name="Mihaltcheva S."/>
            <person name="Morgado L.N."/>
            <person name="Niskanen T."/>
            <person name="Noordeloos M.E."/>
            <person name="Ohm R.A."/>
            <person name="Ortiz-Santana B."/>
            <person name="Ovrebo C."/>
            <person name="Racz N."/>
            <person name="Riley R."/>
            <person name="Savchenko A."/>
            <person name="Shiryaev A."/>
            <person name="Soop K."/>
            <person name="Spirin V."/>
            <person name="Szebenyi C."/>
            <person name="Tomsovsky M."/>
            <person name="Tulloss R.E."/>
            <person name="Uehling J."/>
            <person name="Grigoriev I.V."/>
            <person name="Vagvolgyi C."/>
            <person name="Papp T."/>
            <person name="Martin F.M."/>
            <person name="Miettinen O."/>
            <person name="Hibbett D.S."/>
            <person name="Nagy L.G."/>
        </authorList>
    </citation>
    <scope>NUCLEOTIDE SEQUENCE [LARGE SCALE GENOMIC DNA]</scope>
    <source>
        <strain evidence="2 3">OMC1185</strain>
    </source>
</reference>
<evidence type="ECO:0000313" key="3">
    <source>
        <dbReference type="Proteomes" id="UP000305948"/>
    </source>
</evidence>